<evidence type="ECO:0000256" key="3">
    <source>
        <dbReference type="ARBA" id="ARBA00022741"/>
    </source>
</evidence>
<dbReference type="AlphaFoldDB" id="A0A2M7SWH0"/>
<dbReference type="InterPro" id="IPR017871">
    <property type="entry name" value="ABC_transporter-like_CS"/>
</dbReference>
<gene>
    <name evidence="6" type="ORF">COY45_02010</name>
</gene>
<evidence type="ECO:0000256" key="4">
    <source>
        <dbReference type="ARBA" id="ARBA00022840"/>
    </source>
</evidence>
<name>A0A2M7SWH0_9BACT</name>
<dbReference type="Gene3D" id="3.40.50.300">
    <property type="entry name" value="P-loop containing nucleotide triphosphate hydrolases"/>
    <property type="match status" value="1"/>
</dbReference>
<dbReference type="Proteomes" id="UP000231332">
    <property type="component" value="Unassembled WGS sequence"/>
</dbReference>
<dbReference type="GO" id="GO:0016887">
    <property type="term" value="F:ATP hydrolysis activity"/>
    <property type="evidence" value="ECO:0007669"/>
    <property type="project" value="InterPro"/>
</dbReference>
<dbReference type="SUPFAM" id="SSF52540">
    <property type="entry name" value="P-loop containing nucleoside triphosphate hydrolases"/>
    <property type="match status" value="1"/>
</dbReference>
<evidence type="ECO:0000256" key="1">
    <source>
        <dbReference type="ARBA" id="ARBA00005417"/>
    </source>
</evidence>
<keyword evidence="2" id="KW-0813">Transport</keyword>
<reference evidence="7" key="1">
    <citation type="submission" date="2017-09" db="EMBL/GenBank/DDBJ databases">
        <title>Depth-based differentiation of microbial function through sediment-hosted aquifers and enrichment of novel symbionts in the deep terrestrial subsurface.</title>
        <authorList>
            <person name="Probst A.J."/>
            <person name="Ladd B."/>
            <person name="Jarett J.K."/>
            <person name="Geller-Mcgrath D.E."/>
            <person name="Sieber C.M.K."/>
            <person name="Emerson J.B."/>
            <person name="Anantharaman K."/>
            <person name="Thomas B.C."/>
            <person name="Malmstrom R."/>
            <person name="Stieglmeier M."/>
            <person name="Klingl A."/>
            <person name="Woyke T."/>
            <person name="Ryan C.M."/>
            <person name="Banfield J.F."/>
        </authorList>
    </citation>
    <scope>NUCLEOTIDE SEQUENCE [LARGE SCALE GENOMIC DNA]</scope>
</reference>
<dbReference type="GO" id="GO:0022857">
    <property type="term" value="F:transmembrane transporter activity"/>
    <property type="evidence" value="ECO:0007669"/>
    <property type="project" value="UniProtKB-ARBA"/>
</dbReference>
<comment type="similarity">
    <text evidence="1">Belongs to the ABC transporter superfamily.</text>
</comment>
<dbReference type="GO" id="GO:0098796">
    <property type="term" value="C:membrane protein complex"/>
    <property type="evidence" value="ECO:0007669"/>
    <property type="project" value="UniProtKB-ARBA"/>
</dbReference>
<dbReference type="InterPro" id="IPR027417">
    <property type="entry name" value="P-loop_NTPase"/>
</dbReference>
<feature type="domain" description="ABC transporter" evidence="5">
    <location>
        <begin position="2"/>
        <end position="221"/>
    </location>
</feature>
<sequence length="221" mass="24197">MLKVMNLTKKFQSGEQNVIAVSNVSFVVPEGVFATVVGKSGSGKSTLLSLLGALDKPSSGEIFVDGENITRFGDRRLINYRRSRIGFVFQNYNLIPNLSALENVMLPMEFSGIKAGERSKQAVKLLKEVGLTKDKFRRRPTKLSGGEQQRVAIARALANKPKLILADEPTGNLDTATGEIIVKLMKELAKQENTTIIAVTHDSSMSEKAGMHFTMKDGKLI</sequence>
<evidence type="ECO:0000259" key="5">
    <source>
        <dbReference type="PROSITE" id="PS50893"/>
    </source>
</evidence>
<dbReference type="PROSITE" id="PS50893">
    <property type="entry name" value="ABC_TRANSPORTER_2"/>
    <property type="match status" value="1"/>
</dbReference>
<evidence type="ECO:0000256" key="2">
    <source>
        <dbReference type="ARBA" id="ARBA00022448"/>
    </source>
</evidence>
<dbReference type="GO" id="GO:0005524">
    <property type="term" value="F:ATP binding"/>
    <property type="evidence" value="ECO:0007669"/>
    <property type="project" value="UniProtKB-KW"/>
</dbReference>
<comment type="caution">
    <text evidence="6">The sequence shown here is derived from an EMBL/GenBank/DDBJ whole genome shotgun (WGS) entry which is preliminary data.</text>
</comment>
<evidence type="ECO:0000313" key="6">
    <source>
        <dbReference type="EMBL" id="PIZ27520.1"/>
    </source>
</evidence>
<evidence type="ECO:0000313" key="7">
    <source>
        <dbReference type="Proteomes" id="UP000231332"/>
    </source>
</evidence>
<proteinExistence type="inferred from homology"/>
<organism evidence="6 7">
    <name type="scientific">Candidatus Berkelbacteria bacterium CG_4_10_14_0_8_um_filter_42_34</name>
    <dbReference type="NCBI Taxonomy" id="1974502"/>
    <lineage>
        <taxon>Bacteria</taxon>
        <taxon>Candidatus Berkelbacteria</taxon>
    </lineage>
</organism>
<keyword evidence="4" id="KW-0067">ATP-binding</keyword>
<dbReference type="InterPro" id="IPR017911">
    <property type="entry name" value="MacB-like_ATP-bd"/>
</dbReference>
<dbReference type="InterPro" id="IPR003439">
    <property type="entry name" value="ABC_transporter-like_ATP-bd"/>
</dbReference>
<dbReference type="PANTHER" id="PTHR42798">
    <property type="entry name" value="LIPOPROTEIN-RELEASING SYSTEM ATP-BINDING PROTEIN LOLD"/>
    <property type="match status" value="1"/>
</dbReference>
<keyword evidence="3" id="KW-0547">Nucleotide-binding</keyword>
<dbReference type="InterPro" id="IPR003593">
    <property type="entry name" value="AAA+_ATPase"/>
</dbReference>
<dbReference type="PROSITE" id="PS00211">
    <property type="entry name" value="ABC_TRANSPORTER_1"/>
    <property type="match status" value="1"/>
</dbReference>
<dbReference type="FunFam" id="3.40.50.300:FF:000032">
    <property type="entry name" value="Export ABC transporter ATP-binding protein"/>
    <property type="match status" value="1"/>
</dbReference>
<dbReference type="PANTHER" id="PTHR42798:SF7">
    <property type="entry name" value="ALPHA-D-RIBOSE 1-METHYLPHOSPHONATE 5-TRIPHOSPHATE SYNTHASE SUBUNIT PHNL"/>
    <property type="match status" value="1"/>
</dbReference>
<protein>
    <submittedName>
        <fullName evidence="6">ABC transporter</fullName>
    </submittedName>
</protein>
<dbReference type="Pfam" id="PF00005">
    <property type="entry name" value="ABC_tran"/>
    <property type="match status" value="1"/>
</dbReference>
<dbReference type="EMBL" id="PFMY01000102">
    <property type="protein sequence ID" value="PIZ27520.1"/>
    <property type="molecule type" value="Genomic_DNA"/>
</dbReference>
<accession>A0A2M7SWH0</accession>
<dbReference type="SMART" id="SM00382">
    <property type="entry name" value="AAA"/>
    <property type="match status" value="1"/>
</dbReference>
<dbReference type="CDD" id="cd03255">
    <property type="entry name" value="ABC_MJ0796_LolCDE_FtsE"/>
    <property type="match status" value="1"/>
</dbReference>